<accession>A0AAV9LFD5</accession>
<comment type="caution">
    <text evidence="1">The sequence shown here is derived from an EMBL/GenBank/DDBJ whole genome shotgun (WGS) entry which is preliminary data.</text>
</comment>
<proteinExistence type="predicted"/>
<dbReference type="EMBL" id="JAWPEI010000006">
    <property type="protein sequence ID" value="KAK4724079.1"/>
    <property type="molecule type" value="Genomic_DNA"/>
</dbReference>
<dbReference type="AlphaFoldDB" id="A0AAV9LFD5"/>
<protein>
    <submittedName>
        <fullName evidence="1">Uncharacterized protein</fullName>
    </submittedName>
</protein>
<sequence length="190" mass="22654">MTKINHAWYTREDQLSPLTLRLKKEQLEKNQERDENMAKMMTQMMLLTKHVMGGGYKDASLDDAKFETMYDEKVHFLLKEAWGSCSSYLKLGRNQGWNIDHEDGWRDRDWRDRDPYWKSEDDDNDRYEHTYNRPKSKKLFNVPKSFQTKVMFACILNKVEGLKEVLKEIKVDFSSLNKMVTSHLASIKQF</sequence>
<evidence type="ECO:0000313" key="1">
    <source>
        <dbReference type="EMBL" id="KAK4724079.1"/>
    </source>
</evidence>
<dbReference type="Proteomes" id="UP001311915">
    <property type="component" value="Unassembled WGS sequence"/>
</dbReference>
<organism evidence="1 2">
    <name type="scientific">Solanum pinnatisectum</name>
    <name type="common">tansyleaf nightshade</name>
    <dbReference type="NCBI Taxonomy" id="50273"/>
    <lineage>
        <taxon>Eukaryota</taxon>
        <taxon>Viridiplantae</taxon>
        <taxon>Streptophyta</taxon>
        <taxon>Embryophyta</taxon>
        <taxon>Tracheophyta</taxon>
        <taxon>Spermatophyta</taxon>
        <taxon>Magnoliopsida</taxon>
        <taxon>eudicotyledons</taxon>
        <taxon>Gunneridae</taxon>
        <taxon>Pentapetalae</taxon>
        <taxon>asterids</taxon>
        <taxon>lamiids</taxon>
        <taxon>Solanales</taxon>
        <taxon>Solanaceae</taxon>
        <taxon>Solanoideae</taxon>
        <taxon>Solaneae</taxon>
        <taxon>Solanum</taxon>
    </lineage>
</organism>
<gene>
    <name evidence="1" type="ORF">R3W88_026858</name>
</gene>
<reference evidence="1 2" key="1">
    <citation type="submission" date="2023-10" db="EMBL/GenBank/DDBJ databases">
        <title>Genome-Wide Identification Analysis in wild type Solanum Pinnatisectum Reveals Some Genes Defensing Phytophthora Infestans.</title>
        <authorList>
            <person name="Sun C."/>
        </authorList>
    </citation>
    <scope>NUCLEOTIDE SEQUENCE [LARGE SCALE GENOMIC DNA]</scope>
    <source>
        <strain evidence="1">LQN</strain>
        <tissue evidence="1">Leaf</tissue>
    </source>
</reference>
<evidence type="ECO:0000313" key="2">
    <source>
        <dbReference type="Proteomes" id="UP001311915"/>
    </source>
</evidence>
<name>A0AAV9LFD5_9SOLN</name>
<keyword evidence="2" id="KW-1185">Reference proteome</keyword>